<protein>
    <submittedName>
        <fullName evidence="2">Putative acyl-coenzyme A:6-aminopenicillanic acid acyl-transferase family protein</fullName>
    </submittedName>
</protein>
<dbReference type="Gene3D" id="1.10.10.2120">
    <property type="match status" value="1"/>
</dbReference>
<evidence type="ECO:0000259" key="1">
    <source>
        <dbReference type="Pfam" id="PF03417"/>
    </source>
</evidence>
<dbReference type="NCBIfam" id="NF040521">
    <property type="entry name" value="C45_proenzyme"/>
    <property type="match status" value="1"/>
</dbReference>
<dbReference type="InterPro" id="IPR047794">
    <property type="entry name" value="C45_proenzyme-like"/>
</dbReference>
<dbReference type="Pfam" id="PF03417">
    <property type="entry name" value="AAT"/>
    <property type="match status" value="1"/>
</dbReference>
<dbReference type="InterPro" id="IPR047801">
    <property type="entry name" value="Peptidase_C45"/>
</dbReference>
<name>A0A212JDD9_9DELT</name>
<sequence>MSHPFPHIRIEGAPHERGVTYGRLAAERIGNSLALYRELFEAYASMQWAEAVRRAGLFEPSIKEYLPDALEEMHGIAEGAGVSYGDILALNCRSELMFALPDGCTSVIIPPEASSDSKTYIAQTWDWLKPAHGASIILEVHQKPLPALMMVCEAGMVGGKGVNSAGIGCGLNALGISRGRVGTPLHVMYRGVMNTVKISDAIEAVAKPVRAGCGNFYVGSAEGLAMHLEFTPDTFDVLMPDTKGLAHANHFLSPFLAGQDVLKTALPCSFPRRFRAQKVLDQLHGKLNRENVCAAVLSDHVNFPDSVCSHEDPRDAQWSRFCTVYGIFVDLCARALWVSHANPCEGKWEPFYLHPGA</sequence>
<dbReference type="PANTHER" id="PTHR34180">
    <property type="entry name" value="PEPTIDASE C45"/>
    <property type="match status" value="1"/>
</dbReference>
<proteinExistence type="predicted"/>
<dbReference type="Gene3D" id="3.60.60.10">
    <property type="entry name" value="Penicillin V Acylase, Chain A"/>
    <property type="match status" value="1"/>
</dbReference>
<feature type="domain" description="Peptidase C45 hydrolase" evidence="1">
    <location>
        <begin position="116"/>
        <end position="312"/>
    </location>
</feature>
<accession>A0A212JDD9</accession>
<gene>
    <name evidence="2" type="ORF">KL86DPRO_11219</name>
</gene>
<organism evidence="2">
    <name type="scientific">uncultured delta proteobacterium</name>
    <dbReference type="NCBI Taxonomy" id="34034"/>
    <lineage>
        <taxon>Bacteria</taxon>
        <taxon>Deltaproteobacteria</taxon>
        <taxon>environmental samples</taxon>
    </lineage>
</organism>
<dbReference type="PANTHER" id="PTHR34180:SF1">
    <property type="entry name" value="BETA-ALANYL-DOPAMINE_CARCININE HYDROLASE"/>
    <property type="match status" value="1"/>
</dbReference>
<reference evidence="2" key="1">
    <citation type="submission" date="2016-04" db="EMBL/GenBank/DDBJ databases">
        <authorList>
            <person name="Evans L.H."/>
            <person name="Alamgir A."/>
            <person name="Owens N."/>
            <person name="Weber N.D."/>
            <person name="Virtaneva K."/>
            <person name="Barbian K."/>
            <person name="Babar A."/>
            <person name="Rosenke K."/>
        </authorList>
    </citation>
    <scope>NUCLEOTIDE SEQUENCE</scope>
    <source>
        <strain evidence="2">86</strain>
    </source>
</reference>
<dbReference type="EMBL" id="FLUQ01000001">
    <property type="protein sequence ID" value="SBV97446.1"/>
    <property type="molecule type" value="Genomic_DNA"/>
</dbReference>
<keyword evidence="2" id="KW-0808">Transferase</keyword>
<dbReference type="InterPro" id="IPR005079">
    <property type="entry name" value="Peptidase_C45_hydrolase"/>
</dbReference>
<evidence type="ECO:0000313" key="2">
    <source>
        <dbReference type="EMBL" id="SBV97446.1"/>
    </source>
</evidence>
<dbReference type="AlphaFoldDB" id="A0A212JDD9"/>
<dbReference type="GO" id="GO:0016740">
    <property type="term" value="F:transferase activity"/>
    <property type="evidence" value="ECO:0007669"/>
    <property type="project" value="UniProtKB-KW"/>
</dbReference>